<organism evidence="2 3">
    <name type="scientific">Enterococcus ratti</name>
    <dbReference type="NCBI Taxonomy" id="150033"/>
    <lineage>
        <taxon>Bacteria</taxon>
        <taxon>Bacillati</taxon>
        <taxon>Bacillota</taxon>
        <taxon>Bacilli</taxon>
        <taxon>Lactobacillales</taxon>
        <taxon>Enterococcaceae</taxon>
        <taxon>Enterococcus</taxon>
    </lineage>
</organism>
<dbReference type="AlphaFoldDB" id="A0A1L8WNT1"/>
<gene>
    <name evidence="2" type="ORF">RV14_GL002260</name>
</gene>
<protein>
    <submittedName>
        <fullName evidence="2">Uncharacterized protein</fullName>
    </submittedName>
</protein>
<evidence type="ECO:0000313" key="2">
    <source>
        <dbReference type="EMBL" id="OJG82685.1"/>
    </source>
</evidence>
<proteinExistence type="predicted"/>
<dbReference type="RefSeq" id="WP_071855253.1">
    <property type="nucleotide sequence ID" value="NZ_JXLB01000008.1"/>
</dbReference>
<reference evidence="2 3" key="1">
    <citation type="submission" date="2014-12" db="EMBL/GenBank/DDBJ databases">
        <title>Draft genome sequences of 29 type strains of Enterococci.</title>
        <authorList>
            <person name="Zhong Z."/>
            <person name="Sun Z."/>
            <person name="Liu W."/>
            <person name="Zhang W."/>
            <person name="Zhang H."/>
        </authorList>
    </citation>
    <scope>NUCLEOTIDE SEQUENCE [LARGE SCALE GENOMIC DNA]</scope>
    <source>
        <strain evidence="2 3">DSM 15687</strain>
    </source>
</reference>
<feature type="region of interest" description="Disordered" evidence="1">
    <location>
        <begin position="1"/>
        <end position="75"/>
    </location>
</feature>
<feature type="compositionally biased region" description="Polar residues" evidence="1">
    <location>
        <begin position="66"/>
        <end position="75"/>
    </location>
</feature>
<feature type="compositionally biased region" description="Basic and acidic residues" evidence="1">
    <location>
        <begin position="1"/>
        <end position="25"/>
    </location>
</feature>
<dbReference type="EMBL" id="JXLB01000008">
    <property type="protein sequence ID" value="OJG82685.1"/>
    <property type="molecule type" value="Genomic_DNA"/>
</dbReference>
<keyword evidence="3" id="KW-1185">Reference proteome</keyword>
<evidence type="ECO:0000313" key="3">
    <source>
        <dbReference type="Proteomes" id="UP000182152"/>
    </source>
</evidence>
<evidence type="ECO:0000256" key="1">
    <source>
        <dbReference type="SAM" id="MobiDB-lite"/>
    </source>
</evidence>
<dbReference type="Proteomes" id="UP000182152">
    <property type="component" value="Unassembled WGS sequence"/>
</dbReference>
<comment type="caution">
    <text evidence="2">The sequence shown here is derived from an EMBL/GenBank/DDBJ whole genome shotgun (WGS) entry which is preliminary data.</text>
</comment>
<name>A0A1L8WNT1_9ENTE</name>
<sequence length="75" mass="8603">MQNHYVEDPTFKRKGGETSKSKEKAPAPLPRNTHSMNRAPAVLPRRTMDSIKSQSYNSYTNTSSYKGQYQSYSDR</sequence>
<accession>A0A1L8WNT1</accession>
<feature type="compositionally biased region" description="Low complexity" evidence="1">
    <location>
        <begin position="55"/>
        <end position="65"/>
    </location>
</feature>